<dbReference type="Proteomes" id="UP000215931">
    <property type="component" value="Unassembled WGS sequence"/>
</dbReference>
<protein>
    <submittedName>
        <fullName evidence="1">Uncharacterized protein</fullName>
    </submittedName>
</protein>
<evidence type="ECO:0000313" key="1">
    <source>
        <dbReference type="EMBL" id="PAP94768.1"/>
    </source>
</evidence>
<dbReference type="AlphaFoldDB" id="A0A271KG57"/>
<dbReference type="OrthoDB" id="8092736at2"/>
<reference evidence="1 2" key="1">
    <citation type="submission" date="2017-08" db="EMBL/GenBank/DDBJ databases">
        <title>Mesorhizobium wenxinae sp. nov., a novel rhizobial species isolated from root nodules of chickpea (Cicer arietinum L.).</title>
        <authorList>
            <person name="Zhang J."/>
        </authorList>
    </citation>
    <scope>NUCLEOTIDE SEQUENCE [LARGE SCALE GENOMIC DNA]</scope>
    <source>
        <strain evidence="2">WYCCWR 10019</strain>
    </source>
</reference>
<dbReference type="EMBL" id="NPKH01000020">
    <property type="protein sequence ID" value="PAP94768.1"/>
    <property type="molecule type" value="Genomic_DNA"/>
</dbReference>
<gene>
    <name evidence="1" type="ORF">CIT31_11525</name>
</gene>
<dbReference type="RefSeq" id="WP_133116136.1">
    <property type="nucleotide sequence ID" value="NZ_NPKH01000020.1"/>
</dbReference>
<accession>A0A271KG57</accession>
<proteinExistence type="predicted"/>
<organism evidence="1 2">
    <name type="scientific">Mesorhizobium wenxiniae</name>
    <dbReference type="NCBI Taxonomy" id="2014805"/>
    <lineage>
        <taxon>Bacteria</taxon>
        <taxon>Pseudomonadati</taxon>
        <taxon>Pseudomonadota</taxon>
        <taxon>Alphaproteobacteria</taxon>
        <taxon>Hyphomicrobiales</taxon>
        <taxon>Phyllobacteriaceae</taxon>
        <taxon>Mesorhizobium</taxon>
    </lineage>
</organism>
<name>A0A271KG57_9HYPH</name>
<sequence length="155" mass="16948">MVIGVEHLEHTKVALKGGEMGEPILETAVKWAPVAELPPVACQTWRLRTDDDFELELEGDFLVGTATRTLALKFCGVFAVAAHEDMGGKSMTSATHLPTIGTGAQAEYIYPLMKVENSRWLASMPVPIRDFSHYLVVSLTCTVEVIAECAVASWR</sequence>
<keyword evidence="2" id="KW-1185">Reference proteome</keyword>
<comment type="caution">
    <text evidence="1">The sequence shown here is derived from an EMBL/GenBank/DDBJ whole genome shotgun (WGS) entry which is preliminary data.</text>
</comment>
<evidence type="ECO:0000313" key="2">
    <source>
        <dbReference type="Proteomes" id="UP000215931"/>
    </source>
</evidence>